<sequence>MNKKIDLGNLYRKLYETYSATYADKKKQHIQEEVNTLWKILKSSDNIEGDVELKIKELQIQMTKKKATLMNFFSKIPSASISRIKLEREKEGKVQGNTNEGQTALPEDTDMVNIPSSESQLQTIPKPTPSQSASRNKIVVLESELNSLLLARDTAATLKLRDTFGRPRIEETQSGLLGVIKDLAVFGGAADDRRRTEAIRCCKTLDDLQAELCKLGYTISRSGLYLRLLPRRVNTEEGKRHVVTVPVKLCKPDSTLHIKHQDGPFCTATIRNLESLASILGPEQVFFLSMDDKARVPLGITAANAQAPILMHLDYRVKLPDHDFVVAEKHKLIPSVYAGIVVKKDGEGKPEAVTHSGPTYVAIRSGKHSSSNAETHATDIHKLTEISAFENFMKTREGFVKPVFIFTCDGGPDENPRYERVIISAIQHFKDFDLDAVYIATNAPGRSAFNRVERRMAPLSRELTGVVLKHDNFGSHLDSSNKTTDLDLEKRNFESAGTVLSNIWSQLVIDGYPVVAKYIMPTETRLDVEQAKALKRDAIWYAKHVRESQYLLQIVKCEVVSCCGVQRSSLRRLLREGFLPPPVLIKQTSSGYITTEKDDIESKFAPLLLQLSLKLSASSHLKQVPYDSYCPSIEGYLCKRSCGFCGLYFASYKATNLHKQLHKIKIPIAKIRPQRIAARRAREILCLDINDDALWLDEKDVDTTNVPDVKNEVNCEVTAMPVINNLKDWVQSPWTEVD</sequence>
<dbReference type="OrthoDB" id="2433005at2759"/>
<dbReference type="PANTHER" id="PTHR46954:SF1">
    <property type="entry name" value="C2H2-TYPE DOMAIN-CONTAINING PROTEIN"/>
    <property type="match status" value="1"/>
</dbReference>
<evidence type="ECO:0000313" key="3">
    <source>
        <dbReference type="EMBL" id="CAG9563483.1"/>
    </source>
</evidence>
<protein>
    <submittedName>
        <fullName evidence="3">(African queen) hypothetical protein</fullName>
    </submittedName>
</protein>
<evidence type="ECO:0000259" key="2">
    <source>
        <dbReference type="PROSITE" id="PS00028"/>
    </source>
</evidence>
<dbReference type="Proteomes" id="UP000789524">
    <property type="component" value="Unassembled WGS sequence"/>
</dbReference>
<keyword evidence="4" id="KW-1185">Reference proteome</keyword>
<comment type="caution">
    <text evidence="3">The sequence shown here is derived from an EMBL/GenBank/DDBJ whole genome shotgun (WGS) entry which is preliminary data.</text>
</comment>
<dbReference type="InterPro" id="IPR013087">
    <property type="entry name" value="Znf_C2H2_type"/>
</dbReference>
<dbReference type="EMBL" id="CAKASE010000049">
    <property type="protein sequence ID" value="CAG9563483.1"/>
    <property type="molecule type" value="Genomic_DNA"/>
</dbReference>
<name>A0A8J2VYG8_9NEOP</name>
<proteinExistence type="predicted"/>
<evidence type="ECO:0000313" key="4">
    <source>
        <dbReference type="Proteomes" id="UP000789524"/>
    </source>
</evidence>
<gene>
    <name evidence="3" type="ORF">DCHRY22_LOCUS4619</name>
</gene>
<organism evidence="3 4">
    <name type="scientific">Danaus chrysippus</name>
    <name type="common">African queen</name>
    <dbReference type="NCBI Taxonomy" id="151541"/>
    <lineage>
        <taxon>Eukaryota</taxon>
        <taxon>Metazoa</taxon>
        <taxon>Ecdysozoa</taxon>
        <taxon>Arthropoda</taxon>
        <taxon>Hexapoda</taxon>
        <taxon>Insecta</taxon>
        <taxon>Pterygota</taxon>
        <taxon>Neoptera</taxon>
        <taxon>Endopterygota</taxon>
        <taxon>Lepidoptera</taxon>
        <taxon>Glossata</taxon>
        <taxon>Ditrysia</taxon>
        <taxon>Papilionoidea</taxon>
        <taxon>Nymphalidae</taxon>
        <taxon>Danainae</taxon>
        <taxon>Danaini</taxon>
        <taxon>Danaina</taxon>
        <taxon>Danaus</taxon>
        <taxon>Anosia</taxon>
    </lineage>
</organism>
<reference evidence="3" key="1">
    <citation type="submission" date="2021-09" db="EMBL/GenBank/DDBJ databases">
        <authorList>
            <person name="Martin H S."/>
        </authorList>
    </citation>
    <scope>NUCLEOTIDE SEQUENCE</scope>
</reference>
<accession>A0A8J2VYG8</accession>
<dbReference type="PANTHER" id="PTHR46954">
    <property type="entry name" value="C2H2-TYPE DOMAIN-CONTAINING PROTEIN"/>
    <property type="match status" value="1"/>
</dbReference>
<dbReference type="PROSITE" id="PS00028">
    <property type="entry name" value="ZINC_FINGER_C2H2_1"/>
    <property type="match status" value="1"/>
</dbReference>
<dbReference type="AlphaFoldDB" id="A0A8J2VYG8"/>
<evidence type="ECO:0000256" key="1">
    <source>
        <dbReference type="SAM" id="MobiDB-lite"/>
    </source>
</evidence>
<feature type="region of interest" description="Disordered" evidence="1">
    <location>
        <begin position="90"/>
        <end position="110"/>
    </location>
</feature>
<feature type="domain" description="C2H2-type" evidence="2">
    <location>
        <begin position="642"/>
        <end position="662"/>
    </location>
</feature>